<keyword evidence="1" id="KW-0472">Membrane</keyword>
<feature type="transmembrane region" description="Helical" evidence="1">
    <location>
        <begin position="7"/>
        <end position="26"/>
    </location>
</feature>
<feature type="non-terminal residue" evidence="2">
    <location>
        <position position="130"/>
    </location>
</feature>
<gene>
    <name evidence="2" type="ORF">MNBD_GAMMA10-1026</name>
</gene>
<reference evidence="2" key="1">
    <citation type="submission" date="2018-06" db="EMBL/GenBank/DDBJ databases">
        <authorList>
            <person name="Zhirakovskaya E."/>
        </authorList>
    </citation>
    <scope>NUCLEOTIDE SEQUENCE</scope>
</reference>
<proteinExistence type="predicted"/>
<keyword evidence="1" id="KW-1133">Transmembrane helix</keyword>
<evidence type="ECO:0000256" key="1">
    <source>
        <dbReference type="SAM" id="Phobius"/>
    </source>
</evidence>
<accession>A0A3B0YB31</accession>
<protein>
    <submittedName>
        <fullName evidence="2">Uncharacterized protein</fullName>
    </submittedName>
</protein>
<sequence length="130" mass="14706">MKKISIYGVLLVLISAVWFVSINFFVDRSSGDLAGPIVESVFVATDSLFSALMLMTMVYWLVLLSLEVRANRQSTQAIAHSNKHYLEITALTALIQECDTTLYRYDRWEKAGIKGDYMEAKTSVRDKMNA</sequence>
<dbReference type="EMBL" id="UOFJ01000717">
    <property type="protein sequence ID" value="VAW73513.1"/>
    <property type="molecule type" value="Genomic_DNA"/>
</dbReference>
<organism evidence="2">
    <name type="scientific">hydrothermal vent metagenome</name>
    <dbReference type="NCBI Taxonomy" id="652676"/>
    <lineage>
        <taxon>unclassified sequences</taxon>
        <taxon>metagenomes</taxon>
        <taxon>ecological metagenomes</taxon>
    </lineage>
</organism>
<keyword evidence="1" id="KW-0812">Transmembrane</keyword>
<dbReference type="AlphaFoldDB" id="A0A3B0YB31"/>
<evidence type="ECO:0000313" key="2">
    <source>
        <dbReference type="EMBL" id="VAW73513.1"/>
    </source>
</evidence>
<name>A0A3B0YB31_9ZZZZ</name>
<feature type="transmembrane region" description="Helical" evidence="1">
    <location>
        <begin position="48"/>
        <end position="66"/>
    </location>
</feature>